<proteinExistence type="predicted"/>
<gene>
    <name evidence="1" type="ORF">V8G54_020940</name>
</gene>
<organism evidence="1 2">
    <name type="scientific">Vigna mungo</name>
    <name type="common">Black gram</name>
    <name type="synonym">Phaseolus mungo</name>
    <dbReference type="NCBI Taxonomy" id="3915"/>
    <lineage>
        <taxon>Eukaryota</taxon>
        <taxon>Viridiplantae</taxon>
        <taxon>Streptophyta</taxon>
        <taxon>Embryophyta</taxon>
        <taxon>Tracheophyta</taxon>
        <taxon>Spermatophyta</taxon>
        <taxon>Magnoliopsida</taxon>
        <taxon>eudicotyledons</taxon>
        <taxon>Gunneridae</taxon>
        <taxon>Pentapetalae</taxon>
        <taxon>rosids</taxon>
        <taxon>fabids</taxon>
        <taxon>Fabales</taxon>
        <taxon>Fabaceae</taxon>
        <taxon>Papilionoideae</taxon>
        <taxon>50 kb inversion clade</taxon>
        <taxon>NPAAA clade</taxon>
        <taxon>indigoferoid/millettioid clade</taxon>
        <taxon>Phaseoleae</taxon>
        <taxon>Vigna</taxon>
    </lineage>
</organism>
<dbReference type="AlphaFoldDB" id="A0AAQ3RWX3"/>
<evidence type="ECO:0000313" key="2">
    <source>
        <dbReference type="Proteomes" id="UP001374535"/>
    </source>
</evidence>
<name>A0AAQ3RWX3_VIGMU</name>
<dbReference type="EMBL" id="CP144695">
    <property type="protein sequence ID" value="WVZ07594.1"/>
    <property type="molecule type" value="Genomic_DNA"/>
</dbReference>
<reference evidence="1 2" key="1">
    <citation type="journal article" date="2023" name="Life. Sci Alliance">
        <title>Evolutionary insights into 3D genome organization and epigenetic landscape of Vigna mungo.</title>
        <authorList>
            <person name="Junaid A."/>
            <person name="Singh B."/>
            <person name="Bhatia S."/>
        </authorList>
    </citation>
    <scope>NUCLEOTIDE SEQUENCE [LARGE SCALE GENOMIC DNA]</scope>
    <source>
        <strain evidence="1">Urdbean</strain>
    </source>
</reference>
<evidence type="ECO:0000313" key="1">
    <source>
        <dbReference type="EMBL" id="WVZ07594.1"/>
    </source>
</evidence>
<accession>A0AAQ3RWX3</accession>
<keyword evidence="2" id="KW-1185">Reference proteome</keyword>
<dbReference type="Proteomes" id="UP001374535">
    <property type="component" value="Chromosome 6"/>
</dbReference>
<sequence length="110" mass="11839">MSSTASSLEETKDASLLSQASLSLSQQYLFAKANISNKRFGGTSIKLPVKLKILIAFIPNGEILFSDKSIVSARDSLKYPFSIALNGAESSEIFCLSQTISSSPILKVTF</sequence>
<protein>
    <submittedName>
        <fullName evidence="1">Uncharacterized protein</fullName>
    </submittedName>
</protein>